<protein>
    <submittedName>
        <fullName evidence="1">Uncharacterized protein</fullName>
    </submittedName>
</protein>
<keyword evidence="2" id="KW-1185">Reference proteome</keyword>
<sequence length="88" mass="9065">MRATGGGRSVAPFAAVAGELENVGADLGFHGPGELPDDACRDRRGRWAVDGRGEVALFGVGWVDGTGTDGEHRCAFPTDAGAPVMHET</sequence>
<name>A0ABP7DE11_9ACTN</name>
<gene>
    <name evidence="1" type="ORF">GCM10022224_080880</name>
</gene>
<reference evidence="2" key="1">
    <citation type="journal article" date="2019" name="Int. J. Syst. Evol. Microbiol.">
        <title>The Global Catalogue of Microorganisms (GCM) 10K type strain sequencing project: providing services to taxonomists for standard genome sequencing and annotation.</title>
        <authorList>
            <consortium name="The Broad Institute Genomics Platform"/>
            <consortium name="The Broad Institute Genome Sequencing Center for Infectious Disease"/>
            <person name="Wu L."/>
            <person name="Ma J."/>
        </authorList>
    </citation>
    <scope>NUCLEOTIDE SEQUENCE [LARGE SCALE GENOMIC DNA]</scope>
    <source>
        <strain evidence="2">JCM 16904</strain>
    </source>
</reference>
<comment type="caution">
    <text evidence="1">The sequence shown here is derived from an EMBL/GenBank/DDBJ whole genome shotgun (WGS) entry which is preliminary data.</text>
</comment>
<evidence type="ECO:0000313" key="2">
    <source>
        <dbReference type="Proteomes" id="UP001500902"/>
    </source>
</evidence>
<dbReference type="EMBL" id="BAAAZP010000170">
    <property type="protein sequence ID" value="GAA3702896.1"/>
    <property type="molecule type" value="Genomic_DNA"/>
</dbReference>
<organism evidence="1 2">
    <name type="scientific">Nonomuraea antimicrobica</name>
    <dbReference type="NCBI Taxonomy" id="561173"/>
    <lineage>
        <taxon>Bacteria</taxon>
        <taxon>Bacillati</taxon>
        <taxon>Actinomycetota</taxon>
        <taxon>Actinomycetes</taxon>
        <taxon>Streptosporangiales</taxon>
        <taxon>Streptosporangiaceae</taxon>
        <taxon>Nonomuraea</taxon>
    </lineage>
</organism>
<accession>A0ABP7DE11</accession>
<evidence type="ECO:0000313" key="1">
    <source>
        <dbReference type="EMBL" id="GAA3702896.1"/>
    </source>
</evidence>
<dbReference type="Proteomes" id="UP001500902">
    <property type="component" value="Unassembled WGS sequence"/>
</dbReference>
<proteinExistence type="predicted"/>